<dbReference type="SUPFAM" id="SSF53807">
    <property type="entry name" value="Helical backbone' metal receptor"/>
    <property type="match status" value="1"/>
</dbReference>
<dbReference type="EMBL" id="JTHP01000038">
    <property type="protein sequence ID" value="KJD44289.1"/>
    <property type="molecule type" value="Genomic_DNA"/>
</dbReference>
<dbReference type="GO" id="GO:1901678">
    <property type="term" value="P:iron coordination entity transport"/>
    <property type="evidence" value="ECO:0007669"/>
    <property type="project" value="UniProtKB-ARBA"/>
</dbReference>
<gene>
    <name evidence="7" type="ORF">QD47_17835</name>
</gene>
<protein>
    <submittedName>
        <fullName evidence="7">Fe3+-hydroxamate ABC transporter substrate-binding protein</fullName>
    </submittedName>
</protein>
<dbReference type="SMR" id="A0A0D7WZA5"/>
<dbReference type="PANTHER" id="PTHR30532">
    <property type="entry name" value="IRON III DICITRATE-BINDING PERIPLASMIC PROTEIN"/>
    <property type="match status" value="1"/>
</dbReference>
<sequence>MQQSNRVKSGITLCLVVLLTVVLGACGNADTRNQTNGKTSINDSSGQSQTVAMREYTDATGNKINIPVNPQRVITTQYLDAILALGVKPVGAASHLLEGEYLKGKIDGIADIGNPTNVEKVLELQPDLIITTEDTTPEVKEQLEKIAPTVVVSFGAGDVFKQFRDVAAVLSKDKEAEQWIVNLDQKAAEGRKKLAGKFKKGETVTIYMTYGKDVLRVYGARNVGHVIYRSLELNPPEYIRQKLEKDPNFNFVYDSISMEKLPELSGDRIIMLVYDEESKDGILKEIEQSALWRNLPAVKNHKVYFIKADPWFTYSPLAIDKSLDEAVNMLSFDPK</sequence>
<evidence type="ECO:0000313" key="7">
    <source>
        <dbReference type="EMBL" id="KJD44289.1"/>
    </source>
</evidence>
<evidence type="ECO:0000256" key="2">
    <source>
        <dbReference type="ARBA" id="ARBA00008814"/>
    </source>
</evidence>
<dbReference type="PROSITE" id="PS50983">
    <property type="entry name" value="FE_B12_PBP"/>
    <property type="match status" value="1"/>
</dbReference>
<evidence type="ECO:0000313" key="8">
    <source>
        <dbReference type="Proteomes" id="UP000032534"/>
    </source>
</evidence>
<evidence type="ECO:0000256" key="3">
    <source>
        <dbReference type="ARBA" id="ARBA00022448"/>
    </source>
</evidence>
<dbReference type="RefSeq" id="WP_044647398.1">
    <property type="nucleotide sequence ID" value="NZ_JTHP01000038.1"/>
</dbReference>
<organism evidence="7 8">
    <name type="scientific">Paenibacillus terrae</name>
    <dbReference type="NCBI Taxonomy" id="159743"/>
    <lineage>
        <taxon>Bacteria</taxon>
        <taxon>Bacillati</taxon>
        <taxon>Bacillota</taxon>
        <taxon>Bacilli</taxon>
        <taxon>Bacillales</taxon>
        <taxon>Paenibacillaceae</taxon>
        <taxon>Paenibacillus</taxon>
    </lineage>
</organism>
<name>A0A0D7WZA5_9BACL</name>
<evidence type="ECO:0000256" key="5">
    <source>
        <dbReference type="SAM" id="SignalP"/>
    </source>
</evidence>
<dbReference type="InterPro" id="IPR002491">
    <property type="entry name" value="ABC_transptr_periplasmic_BD"/>
</dbReference>
<keyword evidence="3" id="KW-0813">Transport</keyword>
<comment type="subcellular location">
    <subcellularLocation>
        <location evidence="1">Cell envelope</location>
    </subcellularLocation>
</comment>
<dbReference type="AlphaFoldDB" id="A0A0D7WZA5"/>
<evidence type="ECO:0000259" key="6">
    <source>
        <dbReference type="PROSITE" id="PS50983"/>
    </source>
</evidence>
<feature type="signal peptide" evidence="5">
    <location>
        <begin position="1"/>
        <end position="24"/>
    </location>
</feature>
<keyword evidence="4 5" id="KW-0732">Signal</keyword>
<dbReference type="Proteomes" id="UP000032534">
    <property type="component" value="Unassembled WGS sequence"/>
</dbReference>
<feature type="domain" description="Fe/B12 periplasmic-binding" evidence="6">
    <location>
        <begin position="70"/>
        <end position="334"/>
    </location>
</feature>
<dbReference type="GO" id="GO:0030288">
    <property type="term" value="C:outer membrane-bounded periplasmic space"/>
    <property type="evidence" value="ECO:0007669"/>
    <property type="project" value="TreeGrafter"/>
</dbReference>
<dbReference type="OrthoDB" id="2241086at2"/>
<dbReference type="PROSITE" id="PS51257">
    <property type="entry name" value="PROKAR_LIPOPROTEIN"/>
    <property type="match status" value="1"/>
</dbReference>
<dbReference type="PANTHER" id="PTHR30532:SF26">
    <property type="entry name" value="IRON(3+)-HYDROXAMATE-BINDING PROTEIN FHUD"/>
    <property type="match status" value="1"/>
</dbReference>
<keyword evidence="8" id="KW-1185">Reference proteome</keyword>
<dbReference type="Pfam" id="PF01497">
    <property type="entry name" value="Peripla_BP_2"/>
    <property type="match status" value="1"/>
</dbReference>
<feature type="chain" id="PRO_5002326100" evidence="5">
    <location>
        <begin position="25"/>
        <end position="335"/>
    </location>
</feature>
<comment type="caution">
    <text evidence="7">The sequence shown here is derived from an EMBL/GenBank/DDBJ whole genome shotgun (WGS) entry which is preliminary data.</text>
</comment>
<dbReference type="PATRIC" id="fig|159743.3.peg.3969"/>
<evidence type="ECO:0000256" key="4">
    <source>
        <dbReference type="ARBA" id="ARBA00022729"/>
    </source>
</evidence>
<evidence type="ECO:0000256" key="1">
    <source>
        <dbReference type="ARBA" id="ARBA00004196"/>
    </source>
</evidence>
<dbReference type="Gene3D" id="3.40.50.1980">
    <property type="entry name" value="Nitrogenase molybdenum iron protein domain"/>
    <property type="match status" value="2"/>
</dbReference>
<dbReference type="InterPro" id="IPR051313">
    <property type="entry name" value="Bact_iron-sidero_bind"/>
</dbReference>
<proteinExistence type="inferred from homology"/>
<accession>A0A0D7WZA5</accession>
<reference evidence="7 8" key="1">
    <citation type="submission" date="2014-11" db="EMBL/GenBank/DDBJ databases">
        <title>Draft Genome Sequences of Paenibacillus polymyxa NRRL B-30509 and Paenibacillus terrae NRRL B-30644, Strains from a Poultry Environment that Produce Tridecaptin A and Paenicidins.</title>
        <authorList>
            <person name="van Belkum M.J."/>
            <person name="Lohans C.T."/>
            <person name="Vederas J.C."/>
        </authorList>
    </citation>
    <scope>NUCLEOTIDE SEQUENCE [LARGE SCALE GENOMIC DNA]</scope>
    <source>
        <strain evidence="7 8">NRRL B-30644</strain>
    </source>
</reference>
<comment type="similarity">
    <text evidence="2">Belongs to the bacterial solute-binding protein 8 family.</text>
</comment>